<proteinExistence type="predicted"/>
<feature type="region of interest" description="Disordered" evidence="1">
    <location>
        <begin position="1"/>
        <end position="49"/>
    </location>
</feature>
<dbReference type="EMBL" id="MU006311">
    <property type="protein sequence ID" value="KAF2849567.1"/>
    <property type="molecule type" value="Genomic_DNA"/>
</dbReference>
<keyword evidence="4" id="KW-1185">Reference proteome</keyword>
<evidence type="ECO:0000256" key="1">
    <source>
        <dbReference type="SAM" id="MobiDB-lite"/>
    </source>
</evidence>
<keyword evidence="2" id="KW-1133">Transmembrane helix</keyword>
<dbReference type="Proteomes" id="UP000799423">
    <property type="component" value="Unassembled WGS sequence"/>
</dbReference>
<accession>A0A6A7B4F6</accession>
<reference evidence="3" key="1">
    <citation type="submission" date="2020-01" db="EMBL/GenBank/DDBJ databases">
        <authorList>
            <consortium name="DOE Joint Genome Institute"/>
            <person name="Haridas S."/>
            <person name="Albert R."/>
            <person name="Binder M."/>
            <person name="Bloem J."/>
            <person name="Labutti K."/>
            <person name="Salamov A."/>
            <person name="Andreopoulos B."/>
            <person name="Baker S.E."/>
            <person name="Barry K."/>
            <person name="Bills G."/>
            <person name="Bluhm B.H."/>
            <person name="Cannon C."/>
            <person name="Castanera R."/>
            <person name="Culley D.E."/>
            <person name="Daum C."/>
            <person name="Ezra D."/>
            <person name="Gonzalez J.B."/>
            <person name="Henrissat B."/>
            <person name="Kuo A."/>
            <person name="Liang C."/>
            <person name="Lipzen A."/>
            <person name="Lutzoni F."/>
            <person name="Magnuson J."/>
            <person name="Mondo S."/>
            <person name="Nolan M."/>
            <person name="Ohm R."/>
            <person name="Pangilinan J."/>
            <person name="Park H.-J."/>
            <person name="Ramirez L."/>
            <person name="Alfaro M."/>
            <person name="Sun H."/>
            <person name="Tritt A."/>
            <person name="Yoshinaga Y."/>
            <person name="Zwiers L.-H."/>
            <person name="Turgeon B.G."/>
            <person name="Goodwin S.B."/>
            <person name="Spatafora J.W."/>
            <person name="Crous P.W."/>
            <person name="Grigoriev I.V."/>
        </authorList>
    </citation>
    <scope>NUCLEOTIDE SEQUENCE</scope>
    <source>
        <strain evidence="3">IPT5</strain>
    </source>
</reference>
<evidence type="ECO:0000313" key="3">
    <source>
        <dbReference type="EMBL" id="KAF2849567.1"/>
    </source>
</evidence>
<organism evidence="3 4">
    <name type="scientific">Plenodomus tracheiphilus IPT5</name>
    <dbReference type="NCBI Taxonomy" id="1408161"/>
    <lineage>
        <taxon>Eukaryota</taxon>
        <taxon>Fungi</taxon>
        <taxon>Dikarya</taxon>
        <taxon>Ascomycota</taxon>
        <taxon>Pezizomycotina</taxon>
        <taxon>Dothideomycetes</taxon>
        <taxon>Pleosporomycetidae</taxon>
        <taxon>Pleosporales</taxon>
        <taxon>Pleosporineae</taxon>
        <taxon>Leptosphaeriaceae</taxon>
        <taxon>Plenodomus</taxon>
    </lineage>
</organism>
<name>A0A6A7B4F6_9PLEO</name>
<dbReference type="OrthoDB" id="5376804at2759"/>
<feature type="transmembrane region" description="Helical" evidence="2">
    <location>
        <begin position="66"/>
        <end position="88"/>
    </location>
</feature>
<keyword evidence="2" id="KW-0472">Membrane</keyword>
<feature type="compositionally biased region" description="Low complexity" evidence="1">
    <location>
        <begin position="15"/>
        <end position="42"/>
    </location>
</feature>
<evidence type="ECO:0000256" key="2">
    <source>
        <dbReference type="SAM" id="Phobius"/>
    </source>
</evidence>
<dbReference type="AlphaFoldDB" id="A0A6A7B4F6"/>
<evidence type="ECO:0000313" key="4">
    <source>
        <dbReference type="Proteomes" id="UP000799423"/>
    </source>
</evidence>
<keyword evidence="2" id="KW-0812">Transmembrane</keyword>
<sequence>MHNFDRPDIPPSHQAAATLSITSRASSTTTTSPSSTSTSAPKKTPKARKNLSVPLGWISRQWNRSWTAEIFACIVTIFSLGGLILTLLTHQNRPLPQWPQLVTINSIISMLRTAHKG</sequence>
<protein>
    <submittedName>
        <fullName evidence="3">Uncharacterized protein</fullName>
    </submittedName>
</protein>
<gene>
    <name evidence="3" type="ORF">T440DRAFT_533728</name>
</gene>